<dbReference type="InParanoid" id="E9HWU8"/>
<dbReference type="Proteomes" id="UP000000305">
    <property type="component" value="Unassembled WGS sequence"/>
</dbReference>
<evidence type="ECO:0000313" key="3">
    <source>
        <dbReference type="Proteomes" id="UP000000305"/>
    </source>
</evidence>
<keyword evidence="3" id="KW-1185">Reference proteome</keyword>
<dbReference type="EMBL" id="GL732964">
    <property type="protein sequence ID" value="EFX63782.1"/>
    <property type="molecule type" value="Genomic_DNA"/>
</dbReference>
<dbReference type="PhylomeDB" id="E9HWU8"/>
<proteinExistence type="predicted"/>
<sequence>MSGMEKPSEETALELPNITIQPKILKPIASSKSAVSLGRSRVPSVDKQNPLSNSPVGDRRGTSSNQCVYTAEEVEQLDLAGLPEPKTKEQLDEIMRLFHTAVHDRDVVCCVCDQFLRISESKLVPSTSLPMAFLKNCSNQRARTATLMCFILSWCANTTSLKVKETDLQNCFCLRD</sequence>
<feature type="compositionally biased region" description="Polar residues" evidence="1">
    <location>
        <begin position="46"/>
        <end position="55"/>
    </location>
</feature>
<organism evidence="2 3">
    <name type="scientific">Daphnia pulex</name>
    <name type="common">Water flea</name>
    <dbReference type="NCBI Taxonomy" id="6669"/>
    <lineage>
        <taxon>Eukaryota</taxon>
        <taxon>Metazoa</taxon>
        <taxon>Ecdysozoa</taxon>
        <taxon>Arthropoda</taxon>
        <taxon>Crustacea</taxon>
        <taxon>Branchiopoda</taxon>
        <taxon>Diplostraca</taxon>
        <taxon>Cladocera</taxon>
        <taxon>Anomopoda</taxon>
        <taxon>Daphniidae</taxon>
        <taxon>Daphnia</taxon>
    </lineage>
</organism>
<evidence type="ECO:0000256" key="1">
    <source>
        <dbReference type="SAM" id="MobiDB-lite"/>
    </source>
</evidence>
<gene>
    <name evidence="2" type="ORF">DAPPUDRAFT_334993</name>
</gene>
<feature type="region of interest" description="Disordered" evidence="1">
    <location>
        <begin position="36"/>
        <end position="64"/>
    </location>
</feature>
<accession>E9HWU8</accession>
<dbReference type="AlphaFoldDB" id="E9HWU8"/>
<protein>
    <submittedName>
        <fullName evidence="2">Uncharacterized protein</fullName>
    </submittedName>
</protein>
<evidence type="ECO:0000313" key="2">
    <source>
        <dbReference type="EMBL" id="EFX63782.1"/>
    </source>
</evidence>
<dbReference type="KEGG" id="dpx:DAPPUDRAFT_334993"/>
<reference evidence="2 3" key="1">
    <citation type="journal article" date="2011" name="Science">
        <title>The ecoresponsive genome of Daphnia pulex.</title>
        <authorList>
            <person name="Colbourne J.K."/>
            <person name="Pfrender M.E."/>
            <person name="Gilbert D."/>
            <person name="Thomas W.K."/>
            <person name="Tucker A."/>
            <person name="Oakley T.H."/>
            <person name="Tokishita S."/>
            <person name="Aerts A."/>
            <person name="Arnold G.J."/>
            <person name="Basu M.K."/>
            <person name="Bauer D.J."/>
            <person name="Caceres C.E."/>
            <person name="Carmel L."/>
            <person name="Casola C."/>
            <person name="Choi J.H."/>
            <person name="Detter J.C."/>
            <person name="Dong Q."/>
            <person name="Dusheyko S."/>
            <person name="Eads B.D."/>
            <person name="Frohlich T."/>
            <person name="Geiler-Samerotte K.A."/>
            <person name="Gerlach D."/>
            <person name="Hatcher P."/>
            <person name="Jogdeo S."/>
            <person name="Krijgsveld J."/>
            <person name="Kriventseva E.V."/>
            <person name="Kultz D."/>
            <person name="Laforsch C."/>
            <person name="Lindquist E."/>
            <person name="Lopez J."/>
            <person name="Manak J.R."/>
            <person name="Muller J."/>
            <person name="Pangilinan J."/>
            <person name="Patwardhan R.P."/>
            <person name="Pitluck S."/>
            <person name="Pritham E.J."/>
            <person name="Rechtsteiner A."/>
            <person name="Rho M."/>
            <person name="Rogozin I.B."/>
            <person name="Sakarya O."/>
            <person name="Salamov A."/>
            <person name="Schaack S."/>
            <person name="Shapiro H."/>
            <person name="Shiga Y."/>
            <person name="Skalitzky C."/>
            <person name="Smith Z."/>
            <person name="Souvorov A."/>
            <person name="Sung W."/>
            <person name="Tang Z."/>
            <person name="Tsuchiya D."/>
            <person name="Tu H."/>
            <person name="Vos H."/>
            <person name="Wang M."/>
            <person name="Wolf Y.I."/>
            <person name="Yamagata H."/>
            <person name="Yamada T."/>
            <person name="Ye Y."/>
            <person name="Shaw J.R."/>
            <person name="Andrews J."/>
            <person name="Crease T.J."/>
            <person name="Tang H."/>
            <person name="Lucas S.M."/>
            <person name="Robertson H.M."/>
            <person name="Bork P."/>
            <person name="Koonin E.V."/>
            <person name="Zdobnov E.M."/>
            <person name="Grigoriev I.V."/>
            <person name="Lynch M."/>
            <person name="Boore J.L."/>
        </authorList>
    </citation>
    <scope>NUCLEOTIDE SEQUENCE [LARGE SCALE GENOMIC DNA]</scope>
</reference>
<name>E9HWU8_DAPPU</name>
<dbReference type="HOGENOM" id="CLU_1526740_0_0_1"/>
<dbReference type="OrthoDB" id="10454587at2759"/>